<dbReference type="Pfam" id="PF08713">
    <property type="entry name" value="DNA_alkylation"/>
    <property type="match status" value="1"/>
</dbReference>
<dbReference type="AlphaFoldDB" id="A0A3R6E6P7"/>
<accession>A0A3R6E6P7</accession>
<reference evidence="1 2" key="1">
    <citation type="submission" date="2018-08" db="EMBL/GenBank/DDBJ databases">
        <title>A genome reference for cultivated species of the human gut microbiota.</title>
        <authorList>
            <person name="Zou Y."/>
            <person name="Xue W."/>
            <person name="Luo G."/>
        </authorList>
    </citation>
    <scope>NUCLEOTIDE SEQUENCE [LARGE SCALE GENOMIC DNA]</scope>
    <source>
        <strain evidence="1 2">AM22-1</strain>
    </source>
</reference>
<evidence type="ECO:0000313" key="1">
    <source>
        <dbReference type="EMBL" id="RHG65008.1"/>
    </source>
</evidence>
<dbReference type="InterPro" id="IPR014825">
    <property type="entry name" value="DNA_alkylation"/>
</dbReference>
<proteinExistence type="predicted"/>
<dbReference type="Proteomes" id="UP000286501">
    <property type="component" value="Unassembled WGS sequence"/>
</dbReference>
<gene>
    <name evidence="1" type="ORF">DW250_09255</name>
</gene>
<sequence>MTSLQERLFAMQDNQYAAFQAKLTPGVPVESFIGIRVPVLRKFAKEFTKESECKEFLHQLPHEYYDENMLHGLLISEVKDYEECIRLTDSFLPFVDNWAVCDIMSPKVFAKHKKELLAKIMTWSKSSHVYTCRFGIETLMSYYLDKDFKAEYLEIPASVRNEEYYVKMMVAWFFATALAKQWDQAIPYIEQHRLAPWTHNKTIQKAIESYRITPEQKEYLRTLKIK</sequence>
<dbReference type="PANTHER" id="PTHR34070:SF1">
    <property type="entry name" value="DNA ALKYLATION REPAIR PROTEIN"/>
    <property type="match status" value="1"/>
</dbReference>
<dbReference type="RefSeq" id="WP_118201023.1">
    <property type="nucleotide sequence ID" value="NZ_QRIN01000036.1"/>
</dbReference>
<comment type="caution">
    <text evidence="1">The sequence shown here is derived from an EMBL/GenBank/DDBJ whole genome shotgun (WGS) entry which is preliminary data.</text>
</comment>
<dbReference type="EMBL" id="QRIN01000036">
    <property type="protein sequence ID" value="RHG65008.1"/>
    <property type="molecule type" value="Genomic_DNA"/>
</dbReference>
<dbReference type="InterPro" id="IPR016024">
    <property type="entry name" value="ARM-type_fold"/>
</dbReference>
<dbReference type="Gene3D" id="1.25.10.90">
    <property type="match status" value="1"/>
</dbReference>
<dbReference type="CDD" id="cd06561">
    <property type="entry name" value="AlkD_like"/>
    <property type="match status" value="1"/>
</dbReference>
<organism evidence="1 2">
    <name type="scientific">Segatella copri</name>
    <dbReference type="NCBI Taxonomy" id="165179"/>
    <lineage>
        <taxon>Bacteria</taxon>
        <taxon>Pseudomonadati</taxon>
        <taxon>Bacteroidota</taxon>
        <taxon>Bacteroidia</taxon>
        <taxon>Bacteroidales</taxon>
        <taxon>Prevotellaceae</taxon>
        <taxon>Segatella</taxon>
    </lineage>
</organism>
<dbReference type="PANTHER" id="PTHR34070">
    <property type="entry name" value="ARMADILLO-TYPE FOLD"/>
    <property type="match status" value="1"/>
</dbReference>
<protein>
    <submittedName>
        <fullName evidence="1">DNA alkylation repair protein</fullName>
    </submittedName>
</protein>
<evidence type="ECO:0000313" key="2">
    <source>
        <dbReference type="Proteomes" id="UP000286501"/>
    </source>
</evidence>
<name>A0A3R6E6P7_9BACT</name>
<dbReference type="SUPFAM" id="SSF48371">
    <property type="entry name" value="ARM repeat"/>
    <property type="match status" value="1"/>
</dbReference>